<dbReference type="Proteomes" id="UP000263900">
    <property type="component" value="Chromosome"/>
</dbReference>
<keyword evidence="1" id="KW-0805">Transcription regulation</keyword>
<organism evidence="5 6">
    <name type="scientific">Paraflavitalea soli</name>
    <dbReference type="NCBI Taxonomy" id="2315862"/>
    <lineage>
        <taxon>Bacteria</taxon>
        <taxon>Pseudomonadati</taxon>
        <taxon>Bacteroidota</taxon>
        <taxon>Chitinophagia</taxon>
        <taxon>Chitinophagales</taxon>
        <taxon>Chitinophagaceae</taxon>
        <taxon>Paraflavitalea</taxon>
    </lineage>
</organism>
<protein>
    <submittedName>
        <fullName evidence="5">Transcriptional regulator</fullName>
    </submittedName>
</protein>
<dbReference type="OrthoDB" id="2619345at2"/>
<dbReference type="EMBL" id="CP032157">
    <property type="protein sequence ID" value="AXY75727.1"/>
    <property type="molecule type" value="Genomic_DNA"/>
</dbReference>
<name>A0A3B7MPK0_9BACT</name>
<evidence type="ECO:0000259" key="4">
    <source>
        <dbReference type="PROSITE" id="PS51118"/>
    </source>
</evidence>
<feature type="domain" description="HTH hxlR-type" evidence="4">
    <location>
        <begin position="18"/>
        <end position="121"/>
    </location>
</feature>
<keyword evidence="3" id="KW-0804">Transcription</keyword>
<dbReference type="RefSeq" id="WP_119051608.1">
    <property type="nucleotide sequence ID" value="NZ_CP032157.1"/>
</dbReference>
<proteinExistence type="predicted"/>
<evidence type="ECO:0000256" key="2">
    <source>
        <dbReference type="ARBA" id="ARBA00023125"/>
    </source>
</evidence>
<dbReference type="SUPFAM" id="SSF46785">
    <property type="entry name" value="Winged helix' DNA-binding domain"/>
    <property type="match status" value="1"/>
</dbReference>
<keyword evidence="6" id="KW-1185">Reference proteome</keyword>
<reference evidence="5 6" key="1">
    <citation type="submission" date="2018-09" db="EMBL/GenBank/DDBJ databases">
        <title>Genome sequencing of strain 6GH32-13.</title>
        <authorList>
            <person name="Weon H.-Y."/>
            <person name="Heo J."/>
            <person name="Kwon S.-W."/>
        </authorList>
    </citation>
    <scope>NUCLEOTIDE SEQUENCE [LARGE SCALE GENOMIC DNA]</scope>
    <source>
        <strain evidence="5 6">5GH32-13</strain>
    </source>
</reference>
<dbReference type="InterPro" id="IPR036390">
    <property type="entry name" value="WH_DNA-bd_sf"/>
</dbReference>
<dbReference type="Pfam" id="PF01638">
    <property type="entry name" value="HxlR"/>
    <property type="match status" value="1"/>
</dbReference>
<evidence type="ECO:0000313" key="5">
    <source>
        <dbReference type="EMBL" id="AXY75727.1"/>
    </source>
</evidence>
<evidence type="ECO:0000256" key="3">
    <source>
        <dbReference type="ARBA" id="ARBA00023163"/>
    </source>
</evidence>
<dbReference type="GO" id="GO:0003677">
    <property type="term" value="F:DNA binding"/>
    <property type="evidence" value="ECO:0007669"/>
    <property type="project" value="UniProtKB-KW"/>
</dbReference>
<sequence>MAIIGEITEKHRLSSPECKQQMMPVQDALDILHGKWKLLILMSLSTGPMRFKEIQRQVEGITAKMLSKELKDLEINELVQRTVYDTIPVAVEYTRTPYGNSLKKVIDELHAWGVQHRKRVMRRSN</sequence>
<evidence type="ECO:0000313" key="6">
    <source>
        <dbReference type="Proteomes" id="UP000263900"/>
    </source>
</evidence>
<dbReference type="PANTHER" id="PTHR33204">
    <property type="entry name" value="TRANSCRIPTIONAL REGULATOR, MARR FAMILY"/>
    <property type="match status" value="1"/>
</dbReference>
<dbReference type="PROSITE" id="PS51118">
    <property type="entry name" value="HTH_HXLR"/>
    <property type="match status" value="1"/>
</dbReference>
<dbReference type="KEGG" id="pseg:D3H65_17830"/>
<dbReference type="InterPro" id="IPR002577">
    <property type="entry name" value="HTH_HxlR"/>
</dbReference>
<dbReference type="AlphaFoldDB" id="A0A3B7MPK0"/>
<evidence type="ECO:0000256" key="1">
    <source>
        <dbReference type="ARBA" id="ARBA00023015"/>
    </source>
</evidence>
<gene>
    <name evidence="5" type="ORF">D3H65_17830</name>
</gene>
<accession>A0A3B7MPK0</accession>
<dbReference type="Gene3D" id="1.10.10.10">
    <property type="entry name" value="Winged helix-like DNA-binding domain superfamily/Winged helix DNA-binding domain"/>
    <property type="match status" value="1"/>
</dbReference>
<keyword evidence="2" id="KW-0238">DNA-binding</keyword>
<dbReference type="InterPro" id="IPR036388">
    <property type="entry name" value="WH-like_DNA-bd_sf"/>
</dbReference>